<evidence type="ECO:0000256" key="4">
    <source>
        <dbReference type="ARBA" id="ARBA00020910"/>
    </source>
</evidence>
<evidence type="ECO:0000256" key="5">
    <source>
        <dbReference type="ARBA" id="ARBA00022490"/>
    </source>
</evidence>
<feature type="binding site" evidence="12">
    <location>
        <position position="123"/>
    </location>
    <ligand>
        <name>Zn(2+)</name>
        <dbReference type="ChEBI" id="CHEBI:29105"/>
    </ligand>
</feature>
<evidence type="ECO:0000256" key="8">
    <source>
        <dbReference type="ARBA" id="ARBA00022833"/>
    </source>
</evidence>
<keyword evidence="11" id="KW-0804">Transcription</keyword>
<comment type="similarity">
    <text evidence="2">Belongs to the Fur family.</text>
</comment>
<evidence type="ECO:0000256" key="1">
    <source>
        <dbReference type="ARBA" id="ARBA00004496"/>
    </source>
</evidence>
<feature type="binding site" evidence="12">
    <location>
        <position position="163"/>
    </location>
    <ligand>
        <name>Zn(2+)</name>
        <dbReference type="ChEBI" id="CHEBI:29105"/>
    </ligand>
</feature>
<evidence type="ECO:0000256" key="11">
    <source>
        <dbReference type="ARBA" id="ARBA00023163"/>
    </source>
</evidence>
<evidence type="ECO:0000256" key="9">
    <source>
        <dbReference type="ARBA" id="ARBA00023015"/>
    </source>
</evidence>
<name>A0A5C6MAU4_9PLAN</name>
<dbReference type="GO" id="GO:0000976">
    <property type="term" value="F:transcription cis-regulatory region binding"/>
    <property type="evidence" value="ECO:0007669"/>
    <property type="project" value="TreeGrafter"/>
</dbReference>
<keyword evidence="7 12" id="KW-0479">Metal-binding</keyword>
<dbReference type="Gene3D" id="3.30.1490.190">
    <property type="match status" value="1"/>
</dbReference>
<reference evidence="14 15" key="1">
    <citation type="submission" date="2019-08" db="EMBL/GenBank/DDBJ databases">
        <title>100 year-old enigma solved: identification of Planctomyces bekefii, the type genus and species of the phylum Planctomycetes.</title>
        <authorList>
            <person name="Svetlana D.N."/>
            <person name="Overmann J."/>
        </authorList>
    </citation>
    <scope>NUCLEOTIDE SEQUENCE [LARGE SCALE GENOMIC DNA]</scope>
    <source>
        <strain evidence="14">Phe10_nw2017</strain>
    </source>
</reference>
<keyword evidence="5" id="KW-0963">Cytoplasm</keyword>
<dbReference type="AlphaFoldDB" id="A0A5C6MAU4"/>
<dbReference type="GO" id="GO:0005829">
    <property type="term" value="C:cytosol"/>
    <property type="evidence" value="ECO:0007669"/>
    <property type="project" value="TreeGrafter"/>
</dbReference>
<dbReference type="Proteomes" id="UP000321083">
    <property type="component" value="Unassembled WGS sequence"/>
</dbReference>
<dbReference type="PANTHER" id="PTHR33202:SF2">
    <property type="entry name" value="FERRIC UPTAKE REGULATION PROTEIN"/>
    <property type="match status" value="1"/>
</dbReference>
<keyword evidence="13" id="KW-0408">Iron</keyword>
<keyword evidence="6" id="KW-0678">Repressor</keyword>
<evidence type="ECO:0000256" key="12">
    <source>
        <dbReference type="PIRSR" id="PIRSR602481-1"/>
    </source>
</evidence>
<gene>
    <name evidence="14" type="primary">fur</name>
    <name evidence="14" type="ORF">E3A20_05170</name>
</gene>
<dbReference type="PANTHER" id="PTHR33202">
    <property type="entry name" value="ZINC UPTAKE REGULATION PROTEIN"/>
    <property type="match status" value="1"/>
</dbReference>
<reference evidence="14 15" key="2">
    <citation type="submission" date="2019-08" db="EMBL/GenBank/DDBJ databases">
        <authorList>
            <person name="Henke P."/>
        </authorList>
    </citation>
    <scope>NUCLEOTIDE SEQUENCE [LARGE SCALE GENOMIC DNA]</scope>
    <source>
        <strain evidence="14">Phe10_nw2017</strain>
    </source>
</reference>
<dbReference type="EMBL" id="SRHE01000063">
    <property type="protein sequence ID" value="TWW11313.1"/>
    <property type="molecule type" value="Genomic_DNA"/>
</dbReference>
<dbReference type="InterPro" id="IPR002481">
    <property type="entry name" value="FUR"/>
</dbReference>
<keyword evidence="15" id="KW-1185">Reference proteome</keyword>
<dbReference type="CDD" id="cd07153">
    <property type="entry name" value="Fur_like"/>
    <property type="match status" value="1"/>
</dbReference>
<evidence type="ECO:0000256" key="3">
    <source>
        <dbReference type="ARBA" id="ARBA00011738"/>
    </source>
</evidence>
<dbReference type="InterPro" id="IPR036388">
    <property type="entry name" value="WH-like_DNA-bd_sf"/>
</dbReference>
<evidence type="ECO:0000256" key="7">
    <source>
        <dbReference type="ARBA" id="ARBA00022723"/>
    </source>
</evidence>
<evidence type="ECO:0000256" key="6">
    <source>
        <dbReference type="ARBA" id="ARBA00022491"/>
    </source>
</evidence>
<evidence type="ECO:0000313" key="15">
    <source>
        <dbReference type="Proteomes" id="UP000321083"/>
    </source>
</evidence>
<comment type="cofactor">
    <cofactor evidence="12">
        <name>Zn(2+)</name>
        <dbReference type="ChEBI" id="CHEBI:29105"/>
    </cofactor>
    <text evidence="12">Binds 1 zinc ion per subunit.</text>
</comment>
<dbReference type="GO" id="GO:0045892">
    <property type="term" value="P:negative regulation of DNA-templated transcription"/>
    <property type="evidence" value="ECO:0007669"/>
    <property type="project" value="TreeGrafter"/>
</dbReference>
<feature type="binding site" evidence="13">
    <location>
        <position position="152"/>
    </location>
    <ligand>
        <name>Fe cation</name>
        <dbReference type="ChEBI" id="CHEBI:24875"/>
    </ligand>
</feature>
<dbReference type="SUPFAM" id="SSF46785">
    <property type="entry name" value="Winged helix' DNA-binding domain"/>
    <property type="match status" value="1"/>
</dbReference>
<comment type="caution">
    <text evidence="14">The sequence shown here is derived from an EMBL/GenBank/DDBJ whole genome shotgun (WGS) entry which is preliminary data.</text>
</comment>
<dbReference type="Gene3D" id="1.10.10.10">
    <property type="entry name" value="Winged helix-like DNA-binding domain superfamily/Winged helix DNA-binding domain"/>
    <property type="match status" value="1"/>
</dbReference>
<evidence type="ECO:0000256" key="2">
    <source>
        <dbReference type="ARBA" id="ARBA00007957"/>
    </source>
</evidence>
<feature type="binding site" evidence="13">
    <location>
        <position position="116"/>
    </location>
    <ligand>
        <name>Fe cation</name>
        <dbReference type="ChEBI" id="CHEBI:24875"/>
    </ligand>
</feature>
<evidence type="ECO:0000256" key="10">
    <source>
        <dbReference type="ARBA" id="ARBA00023125"/>
    </source>
</evidence>
<keyword evidence="9" id="KW-0805">Transcription regulation</keyword>
<organism evidence="14 15">
    <name type="scientific">Planctomyces bekefii</name>
    <dbReference type="NCBI Taxonomy" id="1653850"/>
    <lineage>
        <taxon>Bacteria</taxon>
        <taxon>Pseudomonadati</taxon>
        <taxon>Planctomycetota</taxon>
        <taxon>Planctomycetia</taxon>
        <taxon>Planctomycetales</taxon>
        <taxon>Planctomycetaceae</taxon>
        <taxon>Planctomyces</taxon>
    </lineage>
</organism>
<keyword evidence="10" id="KW-0238">DNA-binding</keyword>
<keyword evidence="8 12" id="KW-0862">Zinc</keyword>
<dbReference type="Pfam" id="PF01475">
    <property type="entry name" value="FUR"/>
    <property type="match status" value="1"/>
</dbReference>
<proteinExistence type="inferred from homology"/>
<accession>A0A5C6MAU4</accession>
<dbReference type="GO" id="GO:0008270">
    <property type="term" value="F:zinc ion binding"/>
    <property type="evidence" value="ECO:0007669"/>
    <property type="project" value="TreeGrafter"/>
</dbReference>
<evidence type="ECO:0000313" key="14">
    <source>
        <dbReference type="EMBL" id="TWW11313.1"/>
    </source>
</evidence>
<sequence>MTVGPAVNESATNELARHEVTVSPVEKFREFLGTRGKRLTQERETIVREIFADHEHFDSDQIVSRLTQPRRDGGRVSRATVYRTLRELEKAGLIRKVARSNDREVYEHDYGYPQHDHFICEKCSQLVEFRNEEISSVLERVSAEHGFRMKGHRLEVHGICDACARPPVRRHRKLDMI</sequence>
<feature type="binding site" evidence="12">
    <location>
        <position position="120"/>
    </location>
    <ligand>
        <name>Zn(2+)</name>
        <dbReference type="ChEBI" id="CHEBI:29105"/>
    </ligand>
</feature>
<feature type="binding site" evidence="12">
    <location>
        <position position="160"/>
    </location>
    <ligand>
        <name>Zn(2+)</name>
        <dbReference type="ChEBI" id="CHEBI:29105"/>
    </ligand>
</feature>
<comment type="subcellular location">
    <subcellularLocation>
        <location evidence="1">Cytoplasm</location>
    </subcellularLocation>
</comment>
<dbReference type="GO" id="GO:0003700">
    <property type="term" value="F:DNA-binding transcription factor activity"/>
    <property type="evidence" value="ECO:0007669"/>
    <property type="project" value="InterPro"/>
</dbReference>
<evidence type="ECO:0000256" key="13">
    <source>
        <dbReference type="PIRSR" id="PIRSR602481-2"/>
    </source>
</evidence>
<dbReference type="GO" id="GO:1900376">
    <property type="term" value="P:regulation of secondary metabolite biosynthetic process"/>
    <property type="evidence" value="ECO:0007669"/>
    <property type="project" value="TreeGrafter"/>
</dbReference>
<comment type="cofactor">
    <cofactor evidence="13">
        <name>Mn(2+)</name>
        <dbReference type="ChEBI" id="CHEBI:29035"/>
    </cofactor>
    <cofactor evidence="13">
        <name>Fe(2+)</name>
        <dbReference type="ChEBI" id="CHEBI:29033"/>
    </cofactor>
    <text evidence="13">Binds 1 Mn(2+) or Fe(2+) ion per subunit.</text>
</comment>
<dbReference type="InterPro" id="IPR043135">
    <property type="entry name" value="Fur_C"/>
</dbReference>
<dbReference type="InterPro" id="IPR036390">
    <property type="entry name" value="WH_DNA-bd_sf"/>
</dbReference>
<protein>
    <recommendedName>
        <fullName evidence="4">Ferric uptake regulation protein</fullName>
    </recommendedName>
</protein>
<comment type="subunit">
    <text evidence="3">Homodimer.</text>
</comment>